<dbReference type="InterPro" id="IPR000182">
    <property type="entry name" value="GNAT_dom"/>
</dbReference>
<dbReference type="InterPro" id="IPR016181">
    <property type="entry name" value="Acyl_CoA_acyltransferase"/>
</dbReference>
<evidence type="ECO:0000256" key="1">
    <source>
        <dbReference type="ARBA" id="ARBA00022679"/>
    </source>
</evidence>
<dbReference type="EMBL" id="VIVL01000004">
    <property type="protein sequence ID" value="TWD86504.1"/>
    <property type="molecule type" value="Genomic_DNA"/>
</dbReference>
<evidence type="ECO:0000313" key="4">
    <source>
        <dbReference type="EMBL" id="TWD86504.1"/>
    </source>
</evidence>
<dbReference type="CDD" id="cd04301">
    <property type="entry name" value="NAT_SF"/>
    <property type="match status" value="1"/>
</dbReference>
<gene>
    <name evidence="4" type="ORF">FB547_104453</name>
</gene>
<protein>
    <submittedName>
        <fullName evidence="4">Putative acetyltransferase</fullName>
    </submittedName>
</protein>
<dbReference type="PROSITE" id="PS51186">
    <property type="entry name" value="GNAT"/>
    <property type="match status" value="1"/>
</dbReference>
<keyword evidence="2" id="KW-0012">Acyltransferase</keyword>
<dbReference type="Pfam" id="PF00583">
    <property type="entry name" value="Acetyltransf_1"/>
    <property type="match status" value="1"/>
</dbReference>
<dbReference type="Proteomes" id="UP000319722">
    <property type="component" value="Unassembled WGS sequence"/>
</dbReference>
<dbReference type="Gene3D" id="3.40.630.30">
    <property type="match status" value="1"/>
</dbReference>
<accession>A0A561C630</accession>
<dbReference type="PANTHER" id="PTHR43877:SF2">
    <property type="entry name" value="AMINOALKYLPHOSPHONATE N-ACETYLTRANSFERASE-RELATED"/>
    <property type="match status" value="1"/>
</dbReference>
<name>A0A561C630_9BURK</name>
<dbReference type="RefSeq" id="WP_145743725.1">
    <property type="nucleotide sequence ID" value="NZ_VIVL01000004.1"/>
</dbReference>
<evidence type="ECO:0000256" key="2">
    <source>
        <dbReference type="ARBA" id="ARBA00023315"/>
    </source>
</evidence>
<feature type="domain" description="N-acetyltransferase" evidence="3">
    <location>
        <begin position="1"/>
        <end position="150"/>
    </location>
</feature>
<dbReference type="AlphaFoldDB" id="A0A561C630"/>
<dbReference type="GO" id="GO:0016747">
    <property type="term" value="F:acyltransferase activity, transferring groups other than amino-acyl groups"/>
    <property type="evidence" value="ECO:0007669"/>
    <property type="project" value="InterPro"/>
</dbReference>
<dbReference type="SUPFAM" id="SSF55729">
    <property type="entry name" value="Acyl-CoA N-acyltransferases (Nat)"/>
    <property type="match status" value="1"/>
</dbReference>
<dbReference type="InterPro" id="IPR050832">
    <property type="entry name" value="Bact_Acetyltransf"/>
</dbReference>
<reference evidence="4 5" key="1">
    <citation type="submission" date="2019-06" db="EMBL/GenBank/DDBJ databases">
        <title>Sorghum-associated microbial communities from plants grown in Nebraska, USA.</title>
        <authorList>
            <person name="Schachtman D."/>
        </authorList>
    </citation>
    <scope>NUCLEOTIDE SEQUENCE [LARGE SCALE GENOMIC DNA]</scope>
    <source>
        <strain evidence="4 5">T529</strain>
    </source>
</reference>
<dbReference type="PANTHER" id="PTHR43877">
    <property type="entry name" value="AMINOALKYLPHOSPHONATE N-ACETYLTRANSFERASE-RELATED-RELATED"/>
    <property type="match status" value="1"/>
</dbReference>
<evidence type="ECO:0000313" key="5">
    <source>
        <dbReference type="Proteomes" id="UP000319722"/>
    </source>
</evidence>
<proteinExistence type="predicted"/>
<organism evidence="4 5">
    <name type="scientific">Variovorax beijingensis</name>
    <dbReference type="NCBI Taxonomy" id="2496117"/>
    <lineage>
        <taxon>Bacteria</taxon>
        <taxon>Pseudomonadati</taxon>
        <taxon>Pseudomonadota</taxon>
        <taxon>Betaproteobacteria</taxon>
        <taxon>Burkholderiales</taxon>
        <taxon>Comamonadaceae</taxon>
        <taxon>Variovorax</taxon>
    </lineage>
</organism>
<sequence>MNIALERPGQPDVIELINDLDAYQKPLYPPESHYGIDIAALSAAHVLFAVARDEAGTAIGCGALVMNPGYGELKRMYVRPQNRGQGVAAKVLGYLEAEAAARGCAVFRLETGVRQPEALAFYARAGYARRERFGDYPDDPLSVFMQKEKAAP</sequence>
<evidence type="ECO:0000259" key="3">
    <source>
        <dbReference type="PROSITE" id="PS51186"/>
    </source>
</evidence>
<comment type="caution">
    <text evidence="4">The sequence shown here is derived from an EMBL/GenBank/DDBJ whole genome shotgun (WGS) entry which is preliminary data.</text>
</comment>
<dbReference type="OrthoDB" id="9803233at2"/>
<keyword evidence="1 4" id="KW-0808">Transferase</keyword>